<reference evidence="3 4" key="1">
    <citation type="submission" date="2019-03" db="EMBL/GenBank/DDBJ databases">
        <title>Genomic Encyclopedia of Type Strains, Phase IV (KMG-IV): sequencing the most valuable type-strain genomes for metagenomic binning, comparative biology and taxonomic classification.</title>
        <authorList>
            <person name="Goeker M."/>
        </authorList>
    </citation>
    <scope>NUCLEOTIDE SEQUENCE [LARGE SCALE GENOMIC DNA]</scope>
    <source>
        <strain evidence="3 4">DSM 23344</strain>
    </source>
</reference>
<feature type="chain" id="PRO_5020972890" evidence="1">
    <location>
        <begin position="23"/>
        <end position="544"/>
    </location>
</feature>
<dbReference type="Gene3D" id="2.30.40.10">
    <property type="entry name" value="Urease, subunit C, domain 1"/>
    <property type="match status" value="2"/>
</dbReference>
<dbReference type="EMBL" id="SLWX01000005">
    <property type="protein sequence ID" value="TCO76059.1"/>
    <property type="molecule type" value="Genomic_DNA"/>
</dbReference>
<organism evidence="3 4">
    <name type="scientific">Chromatocurvus halotolerans</name>
    <dbReference type="NCBI Taxonomy" id="1132028"/>
    <lineage>
        <taxon>Bacteria</taxon>
        <taxon>Pseudomonadati</taxon>
        <taxon>Pseudomonadota</taxon>
        <taxon>Gammaproteobacteria</taxon>
        <taxon>Cellvibrionales</taxon>
        <taxon>Halieaceae</taxon>
        <taxon>Chromatocurvus</taxon>
    </lineage>
</organism>
<dbReference type="Gene3D" id="3.40.50.10910">
    <property type="entry name" value="Amidohydrolase"/>
    <property type="match status" value="1"/>
</dbReference>
<accession>A0A4R2KXJ8</accession>
<dbReference type="SUPFAM" id="SSF51338">
    <property type="entry name" value="Composite domain of metallo-dependent hydrolases"/>
    <property type="match status" value="1"/>
</dbReference>
<evidence type="ECO:0000313" key="4">
    <source>
        <dbReference type="Proteomes" id="UP000294980"/>
    </source>
</evidence>
<dbReference type="Pfam" id="PF01979">
    <property type="entry name" value="Amidohydro_1"/>
    <property type="match status" value="1"/>
</dbReference>
<protein>
    <submittedName>
        <fullName evidence="3">Amidohydrolase family protein</fullName>
    </submittedName>
</protein>
<dbReference type="Gene3D" id="3.20.20.140">
    <property type="entry name" value="Metal-dependent hydrolases"/>
    <property type="match status" value="1"/>
</dbReference>
<evidence type="ECO:0000313" key="3">
    <source>
        <dbReference type="EMBL" id="TCO76059.1"/>
    </source>
</evidence>
<feature type="domain" description="Amidohydrolase-related" evidence="2">
    <location>
        <begin position="124"/>
        <end position="489"/>
    </location>
</feature>
<dbReference type="Gene3D" id="3.30.110.90">
    <property type="entry name" value="Amidohydrolase"/>
    <property type="match status" value="1"/>
</dbReference>
<dbReference type="GO" id="GO:0016810">
    <property type="term" value="F:hydrolase activity, acting on carbon-nitrogen (but not peptide) bonds"/>
    <property type="evidence" value="ECO:0007669"/>
    <property type="project" value="InterPro"/>
</dbReference>
<dbReference type="InterPro" id="IPR032466">
    <property type="entry name" value="Metal_Hydrolase"/>
</dbReference>
<sequence length="544" mass="58683">MGQLRQPLYALCLLGLSAGCLAASDNIDRVLPGEESIAMVRALGFETPDAIPDRGNESEGPYDRLVITGAILIDGTGAPPRGPVNIVIEDDRIVSIAGAGTGSGLPDAVSTAGDTRVIDAAGQYVLPGFIDAHVHFGTPTHAVGGALTNPEYVSKLLLGHGVTTVRDAGALMGLRWTLAQKARSDAGEIAAPRMQVYAMLPETTASPEAARHWISSVHKAGADGIKLIGAAPEVIEAAIDQAGELGMRTAYHHSQISVARADALDSARLGLTSIEHWYGLPEAMFTDRTTQDFPADYNYGDEQSRFRAAGDLWQQTAAPGSARWLDTIDALIAHDTSLVPTFSVYEANRDLMRARNKDWHADYTMPYMQRAFSPNTLAHGSYHFDWGTEDETAWKHNFALWMRFVRDFKNAGGRVAAGADSGFIYSVYGFGYIRELEMLREAGFLPLEVISAATLNGAELLGLADDTGSVEVGKKADLIITRGNPLKNLKTLYGTGHYRLNADTARPEYATSLRYTVKDGIVFDSQSLLRDVRALVAAAKDRES</sequence>
<dbReference type="OrthoDB" id="9807210at2"/>
<keyword evidence="3" id="KW-0378">Hydrolase</keyword>
<gene>
    <name evidence="3" type="ORF">EV688_10519</name>
</gene>
<dbReference type="AlphaFoldDB" id="A0A4R2KXJ8"/>
<evidence type="ECO:0000256" key="1">
    <source>
        <dbReference type="SAM" id="SignalP"/>
    </source>
</evidence>
<proteinExistence type="predicted"/>
<dbReference type="PROSITE" id="PS51257">
    <property type="entry name" value="PROKAR_LIPOPROTEIN"/>
    <property type="match status" value="1"/>
</dbReference>
<feature type="signal peptide" evidence="1">
    <location>
        <begin position="1"/>
        <end position="22"/>
    </location>
</feature>
<dbReference type="RefSeq" id="WP_117315674.1">
    <property type="nucleotide sequence ID" value="NZ_QQSW01000003.1"/>
</dbReference>
<keyword evidence="4" id="KW-1185">Reference proteome</keyword>
<dbReference type="InterPro" id="IPR006680">
    <property type="entry name" value="Amidohydro-rel"/>
</dbReference>
<dbReference type="PANTHER" id="PTHR43135:SF3">
    <property type="entry name" value="ALPHA-D-RIBOSE 1-METHYLPHOSPHONATE 5-TRIPHOSPHATE DIPHOSPHATASE"/>
    <property type="match status" value="1"/>
</dbReference>
<dbReference type="PANTHER" id="PTHR43135">
    <property type="entry name" value="ALPHA-D-RIBOSE 1-METHYLPHOSPHONATE 5-TRIPHOSPHATE DIPHOSPHATASE"/>
    <property type="match status" value="1"/>
</dbReference>
<dbReference type="Proteomes" id="UP000294980">
    <property type="component" value="Unassembled WGS sequence"/>
</dbReference>
<dbReference type="InterPro" id="IPR011059">
    <property type="entry name" value="Metal-dep_hydrolase_composite"/>
</dbReference>
<keyword evidence="1" id="KW-0732">Signal</keyword>
<dbReference type="SUPFAM" id="SSF51556">
    <property type="entry name" value="Metallo-dependent hydrolases"/>
    <property type="match status" value="1"/>
</dbReference>
<evidence type="ECO:0000259" key="2">
    <source>
        <dbReference type="Pfam" id="PF01979"/>
    </source>
</evidence>
<name>A0A4R2KXJ8_9GAMM</name>
<dbReference type="InterPro" id="IPR051781">
    <property type="entry name" value="Metallo-dep_Hydrolase"/>
</dbReference>
<dbReference type="Gene3D" id="1.20.58.520">
    <property type="entry name" value="Amidohydrolase"/>
    <property type="match status" value="1"/>
</dbReference>
<comment type="caution">
    <text evidence="3">The sequence shown here is derived from an EMBL/GenBank/DDBJ whole genome shotgun (WGS) entry which is preliminary data.</text>
</comment>